<dbReference type="OrthoDB" id="4473401at2759"/>
<dbReference type="EMBL" id="KN741513">
    <property type="protein sequence ID" value="KIH53321.1"/>
    <property type="molecule type" value="Genomic_DNA"/>
</dbReference>
<organism evidence="2 3">
    <name type="scientific">Ancylostoma duodenale</name>
    <dbReference type="NCBI Taxonomy" id="51022"/>
    <lineage>
        <taxon>Eukaryota</taxon>
        <taxon>Metazoa</taxon>
        <taxon>Ecdysozoa</taxon>
        <taxon>Nematoda</taxon>
        <taxon>Chromadorea</taxon>
        <taxon>Rhabditida</taxon>
        <taxon>Rhabditina</taxon>
        <taxon>Rhabditomorpha</taxon>
        <taxon>Strongyloidea</taxon>
        <taxon>Ancylostomatidae</taxon>
        <taxon>Ancylostomatinae</taxon>
        <taxon>Ancylostoma</taxon>
    </lineage>
</organism>
<reference evidence="2 3" key="1">
    <citation type="submission" date="2013-12" db="EMBL/GenBank/DDBJ databases">
        <title>Draft genome of the parsitic nematode Ancylostoma duodenale.</title>
        <authorList>
            <person name="Mitreva M."/>
        </authorList>
    </citation>
    <scope>NUCLEOTIDE SEQUENCE [LARGE SCALE GENOMIC DNA]</scope>
    <source>
        <strain evidence="2 3">Zhejiang</strain>
    </source>
</reference>
<evidence type="ECO:0000256" key="1">
    <source>
        <dbReference type="SAM" id="MobiDB-lite"/>
    </source>
</evidence>
<keyword evidence="3" id="KW-1185">Reference proteome</keyword>
<sequence length="76" mass="8924">MTPLDRRVISSTHRDLHYLSDRMRESQEATPSYTLDICDYYRMTGQLDSHPECRRGMPEPETTTTEEPVRIGFCSR</sequence>
<evidence type="ECO:0000313" key="2">
    <source>
        <dbReference type="EMBL" id="KIH53321.1"/>
    </source>
</evidence>
<proteinExistence type="predicted"/>
<dbReference type="Proteomes" id="UP000054047">
    <property type="component" value="Unassembled WGS sequence"/>
</dbReference>
<feature type="region of interest" description="Disordered" evidence="1">
    <location>
        <begin position="51"/>
        <end position="76"/>
    </location>
</feature>
<dbReference type="AlphaFoldDB" id="A0A0C2G8I4"/>
<evidence type="ECO:0000313" key="3">
    <source>
        <dbReference type="Proteomes" id="UP000054047"/>
    </source>
</evidence>
<protein>
    <submittedName>
        <fullName evidence="2">Uncharacterized protein</fullName>
    </submittedName>
</protein>
<accession>A0A0C2G8I4</accession>
<gene>
    <name evidence="2" type="ORF">ANCDUO_16554</name>
</gene>
<name>A0A0C2G8I4_9BILA</name>